<protein>
    <submittedName>
        <fullName evidence="2">Uncharacterized protein</fullName>
    </submittedName>
</protein>
<dbReference type="AlphaFoldDB" id="A0A9D1IQS7"/>
<name>A0A9D1IQS7_9FIRM</name>
<sequence>MEEVTQQQLLEEIRSLHNRVRYLEEKVTQLESKLGETDQKADLGNLSFWGFGMGNHFR</sequence>
<evidence type="ECO:0000313" key="2">
    <source>
        <dbReference type="EMBL" id="HIU41031.1"/>
    </source>
</evidence>
<reference evidence="2" key="2">
    <citation type="journal article" date="2021" name="PeerJ">
        <title>Extensive microbial diversity within the chicken gut microbiome revealed by metagenomics and culture.</title>
        <authorList>
            <person name="Gilroy R."/>
            <person name="Ravi A."/>
            <person name="Getino M."/>
            <person name="Pursley I."/>
            <person name="Horton D.L."/>
            <person name="Alikhan N.F."/>
            <person name="Baker D."/>
            <person name="Gharbi K."/>
            <person name="Hall N."/>
            <person name="Watson M."/>
            <person name="Adriaenssens E.M."/>
            <person name="Foster-Nyarko E."/>
            <person name="Jarju S."/>
            <person name="Secka A."/>
            <person name="Antonio M."/>
            <person name="Oren A."/>
            <person name="Chaudhuri R.R."/>
            <person name="La Ragione R."/>
            <person name="Hildebrand F."/>
            <person name="Pallen M.J."/>
        </authorList>
    </citation>
    <scope>NUCLEOTIDE SEQUENCE</scope>
    <source>
        <strain evidence="2">4509</strain>
    </source>
</reference>
<evidence type="ECO:0000256" key="1">
    <source>
        <dbReference type="SAM" id="Coils"/>
    </source>
</evidence>
<reference evidence="2" key="1">
    <citation type="submission" date="2020-10" db="EMBL/GenBank/DDBJ databases">
        <authorList>
            <person name="Gilroy R."/>
        </authorList>
    </citation>
    <scope>NUCLEOTIDE SEQUENCE</scope>
    <source>
        <strain evidence="2">4509</strain>
    </source>
</reference>
<feature type="coiled-coil region" evidence="1">
    <location>
        <begin position="6"/>
        <end position="40"/>
    </location>
</feature>
<gene>
    <name evidence="2" type="ORF">IAD19_00570</name>
</gene>
<accession>A0A9D1IQS7</accession>
<evidence type="ECO:0000313" key="3">
    <source>
        <dbReference type="Proteomes" id="UP000824082"/>
    </source>
</evidence>
<dbReference type="EMBL" id="DVMX01000010">
    <property type="protein sequence ID" value="HIU41031.1"/>
    <property type="molecule type" value="Genomic_DNA"/>
</dbReference>
<dbReference type="Proteomes" id="UP000824082">
    <property type="component" value="Unassembled WGS sequence"/>
</dbReference>
<proteinExistence type="predicted"/>
<comment type="caution">
    <text evidence="2">The sequence shown here is derived from an EMBL/GenBank/DDBJ whole genome shotgun (WGS) entry which is preliminary data.</text>
</comment>
<keyword evidence="1" id="KW-0175">Coiled coil</keyword>
<organism evidence="2 3">
    <name type="scientific">Candidatus Egerieicola faecale</name>
    <dbReference type="NCBI Taxonomy" id="2840774"/>
    <lineage>
        <taxon>Bacteria</taxon>
        <taxon>Bacillati</taxon>
        <taxon>Bacillota</taxon>
        <taxon>Clostridia</taxon>
        <taxon>Eubacteriales</taxon>
        <taxon>Oscillospiraceae</taxon>
        <taxon>Oscillospiraceae incertae sedis</taxon>
        <taxon>Candidatus Egerieicola</taxon>
    </lineage>
</organism>